<dbReference type="GO" id="GO:0005886">
    <property type="term" value="C:plasma membrane"/>
    <property type="evidence" value="ECO:0007669"/>
    <property type="project" value="UniProtKB-SubCell"/>
</dbReference>
<feature type="non-terminal residue" evidence="8">
    <location>
        <position position="145"/>
    </location>
</feature>
<keyword evidence="4 7" id="KW-0175">Coiled coil</keyword>
<evidence type="ECO:0000256" key="1">
    <source>
        <dbReference type="ARBA" id="ARBA00004162"/>
    </source>
</evidence>
<dbReference type="GO" id="GO:0000921">
    <property type="term" value="P:septin ring assembly"/>
    <property type="evidence" value="ECO:0007669"/>
    <property type="project" value="InterPro"/>
</dbReference>
<evidence type="ECO:0000313" key="8">
    <source>
        <dbReference type="EMBL" id="MXS28017.1"/>
    </source>
</evidence>
<dbReference type="InterPro" id="IPR010379">
    <property type="entry name" value="EzrA"/>
</dbReference>
<evidence type="ECO:0000256" key="4">
    <source>
        <dbReference type="ARBA" id="ARBA00023054"/>
    </source>
</evidence>
<comment type="subcellular location">
    <subcellularLocation>
        <location evidence="1">Cell membrane</location>
        <topology evidence="1">Single-pass membrane protein</topology>
    </subcellularLocation>
</comment>
<evidence type="ECO:0000256" key="2">
    <source>
        <dbReference type="ARBA" id="ARBA00022692"/>
    </source>
</evidence>
<proteinExistence type="predicted"/>
<feature type="coiled-coil region" evidence="7">
    <location>
        <begin position="31"/>
        <end position="65"/>
    </location>
</feature>
<dbReference type="AlphaFoldDB" id="A0A6I4XK42"/>
<keyword evidence="2" id="KW-0812">Transmembrane</keyword>
<dbReference type="GO" id="GO:0000917">
    <property type="term" value="P:division septum assembly"/>
    <property type="evidence" value="ECO:0007669"/>
    <property type="project" value="UniProtKB-KW"/>
</dbReference>
<evidence type="ECO:0000256" key="5">
    <source>
        <dbReference type="ARBA" id="ARBA00023136"/>
    </source>
</evidence>
<gene>
    <name evidence="8" type="ORF">GTI89_18405</name>
</gene>
<reference evidence="8 9" key="1">
    <citation type="submission" date="2019-04" db="EMBL/GenBank/DDBJ databases">
        <title>Step-wise assembly of the neonatal virome modulated by breast feeding.</title>
        <authorList>
            <person name="Liang G."/>
            <person name="Bushman F."/>
        </authorList>
    </citation>
    <scope>NUCLEOTIDE SEQUENCE [LARGE SCALE GENOMIC DNA]</scope>
    <source>
        <strain evidence="8 9">E3404</strain>
    </source>
</reference>
<keyword evidence="5" id="KW-0472">Membrane</keyword>
<comment type="caution">
    <text evidence="8">The sequence shown here is derived from an EMBL/GenBank/DDBJ whole genome shotgun (WGS) entry which is preliminary data.</text>
</comment>
<dbReference type="EMBL" id="WVTI01000422">
    <property type="protein sequence ID" value="MXS28017.1"/>
    <property type="molecule type" value="Genomic_DNA"/>
</dbReference>
<dbReference type="Pfam" id="PF06160">
    <property type="entry name" value="EzrA"/>
    <property type="match status" value="1"/>
</dbReference>
<feature type="non-terminal residue" evidence="8">
    <location>
        <position position="1"/>
    </location>
</feature>
<protein>
    <submittedName>
        <fullName evidence="8">Septation ring formation regulator EzrA</fullName>
    </submittedName>
</protein>
<organism evidence="8 9">
    <name type="scientific">Enterococcus gallinarum</name>
    <dbReference type="NCBI Taxonomy" id="1353"/>
    <lineage>
        <taxon>Bacteria</taxon>
        <taxon>Bacillati</taxon>
        <taxon>Bacillota</taxon>
        <taxon>Bacilli</taxon>
        <taxon>Lactobacillales</taxon>
        <taxon>Enterococcaceae</taxon>
        <taxon>Enterococcus</taxon>
    </lineage>
</organism>
<sequence>NQRWVELSTRSFAELESQIYEVENQNEIFRFMKAKKAVVEANETMTEMEAEVEVIRNGLKELRESEERNSLEVQKALDVYEELSKSLKDDKASFGPAYSEIQKQLRNVEIEFTQFVTLNTSGDPIEAREVLEDAERHTYELEDLM</sequence>
<keyword evidence="3" id="KW-1133">Transmembrane helix</keyword>
<dbReference type="Proteomes" id="UP000439965">
    <property type="component" value="Unassembled WGS sequence"/>
</dbReference>
<name>A0A6I4XK42_ENTGA</name>
<evidence type="ECO:0000256" key="7">
    <source>
        <dbReference type="SAM" id="Coils"/>
    </source>
</evidence>
<evidence type="ECO:0000256" key="6">
    <source>
        <dbReference type="ARBA" id="ARBA00023210"/>
    </source>
</evidence>
<dbReference type="RefSeq" id="WP_237440976.1">
    <property type="nucleotide sequence ID" value="NZ_WVTI01000422.1"/>
</dbReference>
<dbReference type="GO" id="GO:0005940">
    <property type="term" value="C:septin ring"/>
    <property type="evidence" value="ECO:0007669"/>
    <property type="project" value="InterPro"/>
</dbReference>
<keyword evidence="6" id="KW-0717">Septation</keyword>
<keyword evidence="6" id="KW-0132">Cell division</keyword>
<evidence type="ECO:0000313" key="9">
    <source>
        <dbReference type="Proteomes" id="UP000439965"/>
    </source>
</evidence>
<keyword evidence="6" id="KW-0131">Cell cycle</keyword>
<evidence type="ECO:0000256" key="3">
    <source>
        <dbReference type="ARBA" id="ARBA00022989"/>
    </source>
</evidence>
<accession>A0A6I4XK42</accession>